<organism evidence="3 4">
    <name type="scientific">Tengunoibacter tsumagoiensis</name>
    <dbReference type="NCBI Taxonomy" id="2014871"/>
    <lineage>
        <taxon>Bacteria</taxon>
        <taxon>Bacillati</taxon>
        <taxon>Chloroflexota</taxon>
        <taxon>Ktedonobacteria</taxon>
        <taxon>Ktedonobacterales</taxon>
        <taxon>Dictyobacteraceae</taxon>
        <taxon>Tengunoibacter</taxon>
    </lineage>
</organism>
<feature type="domain" description="SHS2" evidence="2">
    <location>
        <begin position="59"/>
        <end position="262"/>
    </location>
</feature>
<dbReference type="InterPro" id="IPR043129">
    <property type="entry name" value="ATPase_NBD"/>
</dbReference>
<dbReference type="SMART" id="SM00842">
    <property type="entry name" value="FtsA"/>
    <property type="match status" value="1"/>
</dbReference>
<comment type="caution">
    <text evidence="3">The sequence shown here is derived from an EMBL/GenBank/DDBJ whole genome shotgun (WGS) entry which is preliminary data.</text>
</comment>
<dbReference type="InterPro" id="IPR003494">
    <property type="entry name" value="SHS2_FtsA"/>
</dbReference>
<evidence type="ECO:0000259" key="2">
    <source>
        <dbReference type="SMART" id="SM00842"/>
    </source>
</evidence>
<keyword evidence="4" id="KW-1185">Reference proteome</keyword>
<reference evidence="4" key="1">
    <citation type="submission" date="2018-12" db="EMBL/GenBank/DDBJ databases">
        <title>Tengunoibacter tsumagoiensis gen. nov., sp. nov., Dictyobacter kobayashii sp. nov., D. alpinus sp. nov., and D. joshuensis sp. nov. and description of Dictyobacteraceae fam. nov. within the order Ktedonobacterales isolated from Tengu-no-mugimeshi.</title>
        <authorList>
            <person name="Wang C.M."/>
            <person name="Zheng Y."/>
            <person name="Sakai Y."/>
            <person name="Toyoda A."/>
            <person name="Minakuchi Y."/>
            <person name="Abe K."/>
            <person name="Yokota A."/>
            <person name="Yabe S."/>
        </authorList>
    </citation>
    <scope>NUCLEOTIDE SEQUENCE [LARGE SCALE GENOMIC DNA]</scope>
    <source>
        <strain evidence="4">Uno3</strain>
    </source>
</reference>
<dbReference type="OrthoDB" id="9769279at2"/>
<feature type="region of interest" description="Disordered" evidence="1">
    <location>
        <begin position="17"/>
        <end position="52"/>
    </location>
</feature>
<dbReference type="EMBL" id="BIFR01000001">
    <property type="protein sequence ID" value="GCE10206.1"/>
    <property type="molecule type" value="Genomic_DNA"/>
</dbReference>
<gene>
    <name evidence="3" type="ORF">KTT_00650</name>
</gene>
<dbReference type="Proteomes" id="UP000287352">
    <property type="component" value="Unassembled WGS sequence"/>
</dbReference>
<dbReference type="Gene3D" id="3.30.420.40">
    <property type="match status" value="1"/>
</dbReference>
<proteinExistence type="predicted"/>
<name>A0A401ZTT2_9CHLR</name>
<dbReference type="CDD" id="cd24004">
    <property type="entry name" value="ASKHA_NBD_PilM-like"/>
    <property type="match status" value="1"/>
</dbReference>
<dbReference type="InterPro" id="IPR050696">
    <property type="entry name" value="FtsA/MreB"/>
</dbReference>
<protein>
    <recommendedName>
        <fullName evidence="2">SHS2 domain-containing protein</fullName>
    </recommendedName>
</protein>
<feature type="compositionally biased region" description="Acidic residues" evidence="1">
    <location>
        <begin position="27"/>
        <end position="49"/>
    </location>
</feature>
<evidence type="ECO:0000313" key="3">
    <source>
        <dbReference type="EMBL" id="GCE10206.1"/>
    </source>
</evidence>
<dbReference type="Pfam" id="PF14450">
    <property type="entry name" value="FtsA"/>
    <property type="match status" value="1"/>
</dbReference>
<dbReference type="SUPFAM" id="SSF53067">
    <property type="entry name" value="Actin-like ATPase domain"/>
    <property type="match status" value="2"/>
</dbReference>
<dbReference type="AlphaFoldDB" id="A0A401ZTT2"/>
<dbReference type="GO" id="GO:0051301">
    <property type="term" value="P:cell division"/>
    <property type="evidence" value="ECO:0007669"/>
    <property type="project" value="InterPro"/>
</dbReference>
<sequence>MKDLLQRLRSLVWGRPGANEYYPSDLDGGDEDEYGYGDEGEDEDEDNLPSEENGQRQLFTALDIGTAFAKAMIIEVHGDHAEVLGVGRHPQSYAHMADGIVTDIPGVIANCNEALLKAEKAAGGIIAPSAVIGIAGELVKGSSTTVSKQRQQPTKQITAEELEGLITSGQQRLLKLAKERIAAETGYNNIDVRLTNTAVISVRIDGQLVSNPIGFRGRHFALTLFSAFAPLTQLGALETVAQGLDLTLVTIVVEPYALARCLSSNASADSGAIFIDIGGGTTDIALVRQGGIEETRMFALGGRTFTRRIATSKGISIKDAERLKISYSNGEIKGGARDEIQAILASECRTWMDSVELLIDELSKGELLPPAIYIVGGGSALPDIREHLESFPWTDRLPFSRAPIIRTVQPEMVGSIIDEEGMLVDVQDITPMALAYQAVELQNENNILERALDRVIATMHI</sequence>
<dbReference type="RefSeq" id="WP_126577823.1">
    <property type="nucleotide sequence ID" value="NZ_BIFR01000001.1"/>
</dbReference>
<evidence type="ECO:0000313" key="4">
    <source>
        <dbReference type="Proteomes" id="UP000287352"/>
    </source>
</evidence>
<accession>A0A401ZTT2</accession>
<evidence type="ECO:0000256" key="1">
    <source>
        <dbReference type="SAM" id="MobiDB-lite"/>
    </source>
</evidence>
<dbReference type="PANTHER" id="PTHR32432">
    <property type="entry name" value="CELL DIVISION PROTEIN FTSA-RELATED"/>
    <property type="match status" value="1"/>
</dbReference>